<dbReference type="Pfam" id="PF15474">
    <property type="entry name" value="MU117"/>
    <property type="match status" value="1"/>
</dbReference>
<name>A0AAV9WJ07_9PEZI</name>
<dbReference type="Gene3D" id="3.30.430.10">
    <property type="entry name" value="Killer Toxin P4, subunit A"/>
    <property type="match status" value="1"/>
</dbReference>
<comment type="caution">
    <text evidence="2">The sequence shown here is derived from an EMBL/GenBank/DDBJ whole genome shotgun (WGS) entry which is preliminary data.</text>
</comment>
<dbReference type="Proteomes" id="UP001370758">
    <property type="component" value="Unassembled WGS sequence"/>
</dbReference>
<organism evidence="2 3">
    <name type="scientific">Arthrobotrys musiformis</name>
    <dbReference type="NCBI Taxonomy" id="47236"/>
    <lineage>
        <taxon>Eukaryota</taxon>
        <taxon>Fungi</taxon>
        <taxon>Dikarya</taxon>
        <taxon>Ascomycota</taxon>
        <taxon>Pezizomycotina</taxon>
        <taxon>Orbiliomycetes</taxon>
        <taxon>Orbiliales</taxon>
        <taxon>Orbiliaceae</taxon>
        <taxon>Arthrobotrys</taxon>
    </lineage>
</organism>
<evidence type="ECO:0008006" key="4">
    <source>
        <dbReference type="Google" id="ProtNLM"/>
    </source>
</evidence>
<dbReference type="AlphaFoldDB" id="A0AAV9WJ07"/>
<reference evidence="2 3" key="1">
    <citation type="submission" date="2023-08" db="EMBL/GenBank/DDBJ databases">
        <authorList>
            <person name="Palmer J.M."/>
        </authorList>
    </citation>
    <scope>NUCLEOTIDE SEQUENCE [LARGE SCALE GENOMIC DNA]</scope>
    <source>
        <strain evidence="2 3">TWF481</strain>
    </source>
</reference>
<feature type="chain" id="PRO_5043754371" description="SCP domain-containing protein" evidence="1">
    <location>
        <begin position="26"/>
        <end position="157"/>
    </location>
</feature>
<protein>
    <recommendedName>
        <fullName evidence="4">SCP domain-containing protein</fullName>
    </recommendedName>
</protein>
<proteinExistence type="predicted"/>
<sequence length="157" mass="17618">MKIFILKFLFLILPSILILAPEVLGLPTNLNVNANPNPALEARNALEKRDPFNCLGSGECNHVEQEACRRAAAMFNDNTMYYKETRFASSNTNTGWGKCLAMWTCSNKADYAAGMSGWNIKWGLERIYMVGGCKNCGSYYFYASCRVTFNYCITKCA</sequence>
<dbReference type="InterPro" id="IPR029167">
    <property type="entry name" value="Mug117"/>
</dbReference>
<keyword evidence="1" id="KW-0732">Signal</keyword>
<gene>
    <name evidence="2" type="ORF">TWF481_003600</name>
</gene>
<evidence type="ECO:0000313" key="2">
    <source>
        <dbReference type="EMBL" id="KAK6508832.1"/>
    </source>
</evidence>
<evidence type="ECO:0000256" key="1">
    <source>
        <dbReference type="SAM" id="SignalP"/>
    </source>
</evidence>
<keyword evidence="3" id="KW-1185">Reference proteome</keyword>
<dbReference type="EMBL" id="JAVHJL010000002">
    <property type="protein sequence ID" value="KAK6508832.1"/>
    <property type="molecule type" value="Genomic_DNA"/>
</dbReference>
<feature type="signal peptide" evidence="1">
    <location>
        <begin position="1"/>
        <end position="25"/>
    </location>
</feature>
<accession>A0AAV9WJ07</accession>
<evidence type="ECO:0000313" key="3">
    <source>
        <dbReference type="Proteomes" id="UP001370758"/>
    </source>
</evidence>